<evidence type="ECO:0000256" key="1">
    <source>
        <dbReference type="SAM" id="Phobius"/>
    </source>
</evidence>
<feature type="transmembrane region" description="Helical" evidence="1">
    <location>
        <begin position="12"/>
        <end position="32"/>
    </location>
</feature>
<dbReference type="Proteomes" id="UP000731465">
    <property type="component" value="Unassembled WGS sequence"/>
</dbReference>
<dbReference type="EMBL" id="JAGFNY010000015">
    <property type="protein sequence ID" value="MBW7570363.1"/>
    <property type="molecule type" value="Genomic_DNA"/>
</dbReference>
<feature type="transmembrane region" description="Helical" evidence="1">
    <location>
        <begin position="63"/>
        <end position="80"/>
    </location>
</feature>
<feature type="transmembrane region" description="Helical" evidence="1">
    <location>
        <begin position="86"/>
        <end position="104"/>
    </location>
</feature>
<dbReference type="Pfam" id="PF09605">
    <property type="entry name" value="Trep_Strep"/>
    <property type="match status" value="1"/>
</dbReference>
<dbReference type="RefSeq" id="WP_219937582.1">
    <property type="nucleotide sequence ID" value="NZ_JAGFNY010000015.1"/>
</dbReference>
<name>A0ABS7DGG6_9GAMM</name>
<reference evidence="2 3" key="1">
    <citation type="submission" date="2021-03" db="EMBL/GenBank/DDBJ databases">
        <title>Succinivibrio sp. nov. isolated from feces of cow.</title>
        <authorList>
            <person name="Choi J.-Y."/>
        </authorList>
    </citation>
    <scope>NUCLEOTIDE SEQUENCE [LARGE SCALE GENOMIC DNA]</scope>
    <source>
        <strain evidence="2 3">AGMB01872</strain>
    </source>
</reference>
<keyword evidence="1" id="KW-0472">Membrane</keyword>
<organism evidence="2 3">
    <name type="scientific">Succinivibrio faecicola</name>
    <dbReference type="NCBI Taxonomy" id="2820300"/>
    <lineage>
        <taxon>Bacteria</taxon>
        <taxon>Pseudomonadati</taxon>
        <taxon>Pseudomonadota</taxon>
        <taxon>Gammaproteobacteria</taxon>
        <taxon>Aeromonadales</taxon>
        <taxon>Succinivibrionaceae</taxon>
        <taxon>Succinivibrio</taxon>
    </lineage>
</organism>
<keyword evidence="1" id="KW-1133">Transmembrane helix</keyword>
<proteinExistence type="predicted"/>
<feature type="transmembrane region" description="Helical" evidence="1">
    <location>
        <begin position="38"/>
        <end position="56"/>
    </location>
</feature>
<dbReference type="InterPro" id="IPR011733">
    <property type="entry name" value="CHP02185_IM"/>
</dbReference>
<keyword evidence="1" id="KW-0812">Transmembrane</keyword>
<feature type="transmembrane region" description="Helical" evidence="1">
    <location>
        <begin position="116"/>
        <end position="135"/>
    </location>
</feature>
<evidence type="ECO:0000313" key="2">
    <source>
        <dbReference type="EMBL" id="MBW7570363.1"/>
    </source>
</evidence>
<keyword evidence="3" id="KW-1185">Reference proteome</keyword>
<comment type="caution">
    <text evidence="2">The sequence shown here is derived from an EMBL/GenBank/DDBJ whole genome shotgun (WGS) entry which is preliminary data.</text>
</comment>
<sequence>MIKRYFNCRDLVVIGVFAASVKVVTMIIALAGGGLNPISLILKNLVYTTLLVVLLYKVRKTFALTLFSAVGALVSFMLLGGGITTVPASILSAFACEILILLTGGMKRFYAPVLGVFFYDFISKSMSLFVSYIMMRETPGVIVMVVGIVLVGYIGSLCGLFTGVYCARELRHASIINR</sequence>
<gene>
    <name evidence="2" type="ORF">J5V48_05580</name>
</gene>
<accession>A0ABS7DGG6</accession>
<feature type="transmembrane region" description="Helical" evidence="1">
    <location>
        <begin position="141"/>
        <end position="167"/>
    </location>
</feature>
<protein>
    <submittedName>
        <fullName evidence="2">MptD family putative ECF transporter S component</fullName>
    </submittedName>
</protein>
<evidence type="ECO:0000313" key="3">
    <source>
        <dbReference type="Proteomes" id="UP000731465"/>
    </source>
</evidence>